<evidence type="ECO:0000313" key="1">
    <source>
        <dbReference type="EMBL" id="CAG8711978.1"/>
    </source>
</evidence>
<evidence type="ECO:0000313" key="2">
    <source>
        <dbReference type="Proteomes" id="UP000789366"/>
    </source>
</evidence>
<sequence length="93" mass="10572">FSLVYSLSGTPTVPQNGTVDYCGSSSFVGYHNYNLPRDRYCFIVVNPNDVPEQMLLVPVLDKSAYSPKKPIFARDFRRRGFTEIPHNKIADSR</sequence>
<keyword evidence="2" id="KW-1185">Reference proteome</keyword>
<feature type="non-terminal residue" evidence="1">
    <location>
        <position position="1"/>
    </location>
</feature>
<name>A0ACA9PQE3_9GLOM</name>
<organism evidence="1 2">
    <name type="scientific">Cetraspora pellucida</name>
    <dbReference type="NCBI Taxonomy" id="1433469"/>
    <lineage>
        <taxon>Eukaryota</taxon>
        <taxon>Fungi</taxon>
        <taxon>Fungi incertae sedis</taxon>
        <taxon>Mucoromycota</taxon>
        <taxon>Glomeromycotina</taxon>
        <taxon>Glomeromycetes</taxon>
        <taxon>Diversisporales</taxon>
        <taxon>Gigasporaceae</taxon>
        <taxon>Cetraspora</taxon>
    </lineage>
</organism>
<protein>
    <submittedName>
        <fullName evidence="1">18148_t:CDS:1</fullName>
    </submittedName>
</protein>
<feature type="non-terminal residue" evidence="1">
    <location>
        <position position="93"/>
    </location>
</feature>
<dbReference type="Proteomes" id="UP000789366">
    <property type="component" value="Unassembled WGS sequence"/>
</dbReference>
<comment type="caution">
    <text evidence="1">The sequence shown here is derived from an EMBL/GenBank/DDBJ whole genome shotgun (WGS) entry which is preliminary data.</text>
</comment>
<reference evidence="1" key="1">
    <citation type="submission" date="2021-06" db="EMBL/GenBank/DDBJ databases">
        <authorList>
            <person name="Kallberg Y."/>
            <person name="Tangrot J."/>
            <person name="Rosling A."/>
        </authorList>
    </citation>
    <scope>NUCLEOTIDE SEQUENCE</scope>
    <source>
        <strain evidence="1">28 12/20/2015</strain>
    </source>
</reference>
<proteinExistence type="predicted"/>
<gene>
    <name evidence="1" type="ORF">SPELUC_LOCUS11877</name>
</gene>
<dbReference type="EMBL" id="CAJVPW010026307">
    <property type="protein sequence ID" value="CAG8711978.1"/>
    <property type="molecule type" value="Genomic_DNA"/>
</dbReference>
<accession>A0ACA9PQE3</accession>